<evidence type="ECO:0000259" key="1">
    <source>
        <dbReference type="PROSITE" id="PS50943"/>
    </source>
</evidence>
<dbReference type="STRING" id="1888892.BFL28_12140"/>
<feature type="domain" description="HTH cro/C1-type" evidence="1">
    <location>
        <begin position="72"/>
        <end position="103"/>
    </location>
</feature>
<dbReference type="InterPro" id="IPR001387">
    <property type="entry name" value="Cro/C1-type_HTH"/>
</dbReference>
<dbReference type="Pfam" id="PF05869">
    <property type="entry name" value="Dam"/>
    <property type="match status" value="1"/>
</dbReference>
<dbReference type="OrthoDB" id="189843at2"/>
<dbReference type="GO" id="GO:0009307">
    <property type="term" value="P:DNA restriction-modification system"/>
    <property type="evidence" value="ECO:0007669"/>
    <property type="project" value="InterPro"/>
</dbReference>
<dbReference type="InterPro" id="IPR008593">
    <property type="entry name" value="Dam_MeTrfase"/>
</dbReference>
<dbReference type="GO" id="GO:0003677">
    <property type="term" value="F:DNA binding"/>
    <property type="evidence" value="ECO:0007669"/>
    <property type="project" value="InterPro"/>
</dbReference>
<accession>A0A1E3LZ52</accession>
<reference evidence="2 3" key="1">
    <citation type="submission" date="2016-08" db="EMBL/GenBank/DDBJ databases">
        <title>Draft genome of the agarase producing Sphingomonas sp. MCT13.</title>
        <authorList>
            <person name="D'Andrea M.M."/>
            <person name="Rossolini G.M."/>
            <person name="Thaller M.C."/>
        </authorList>
    </citation>
    <scope>NUCLEOTIDE SEQUENCE [LARGE SCALE GENOMIC DNA]</scope>
    <source>
        <strain evidence="2 3">MCT13</strain>
    </source>
</reference>
<protein>
    <recommendedName>
        <fullName evidence="1">HTH cro/C1-type domain-containing protein</fullName>
    </recommendedName>
</protein>
<gene>
    <name evidence="2" type="ORF">BFL28_12140</name>
</gene>
<dbReference type="AlphaFoldDB" id="A0A1E3LZ52"/>
<comment type="caution">
    <text evidence="2">The sequence shown here is derived from an EMBL/GenBank/DDBJ whole genome shotgun (WGS) entry which is preliminary data.</text>
</comment>
<evidence type="ECO:0000313" key="3">
    <source>
        <dbReference type="Proteomes" id="UP000094487"/>
    </source>
</evidence>
<dbReference type="PROSITE" id="PS50943">
    <property type="entry name" value="HTH_CROC1"/>
    <property type="match status" value="2"/>
</dbReference>
<keyword evidence="3" id="KW-1185">Reference proteome</keyword>
<evidence type="ECO:0000313" key="2">
    <source>
        <dbReference type="EMBL" id="ODP39102.1"/>
    </source>
</evidence>
<name>A0A1E3LZ52_9SPHN</name>
<dbReference type="Proteomes" id="UP000094487">
    <property type="component" value="Unassembled WGS sequence"/>
</dbReference>
<dbReference type="GO" id="GO:0009007">
    <property type="term" value="F:site-specific DNA-methyltransferase (adenine-specific) activity"/>
    <property type="evidence" value="ECO:0007669"/>
    <property type="project" value="InterPro"/>
</dbReference>
<dbReference type="InterPro" id="IPR010982">
    <property type="entry name" value="Lambda_DNA-bd_dom_sf"/>
</dbReference>
<dbReference type="SMART" id="SM00530">
    <property type="entry name" value="HTH_XRE"/>
    <property type="match status" value="2"/>
</dbReference>
<dbReference type="Gene3D" id="1.10.260.40">
    <property type="entry name" value="lambda repressor-like DNA-binding domains"/>
    <property type="match status" value="2"/>
</dbReference>
<dbReference type="SUPFAM" id="SSF47413">
    <property type="entry name" value="lambda repressor-like DNA-binding domains"/>
    <property type="match status" value="2"/>
</dbReference>
<organism evidence="2 3">
    <name type="scientific">Sphingomonas turrisvirgatae</name>
    <dbReference type="NCBI Taxonomy" id="1888892"/>
    <lineage>
        <taxon>Bacteria</taxon>
        <taxon>Pseudomonadati</taxon>
        <taxon>Pseudomonadota</taxon>
        <taxon>Alphaproteobacteria</taxon>
        <taxon>Sphingomonadales</taxon>
        <taxon>Sphingomonadaceae</taxon>
        <taxon>Sphingomonas</taxon>
    </lineage>
</organism>
<dbReference type="EMBL" id="MDDS01000008">
    <property type="protein sequence ID" value="ODP39102.1"/>
    <property type="molecule type" value="Genomic_DNA"/>
</dbReference>
<sequence length="305" mass="33999">MKDQILIKDLREARRSTGWSQKTLAERIRTDAQVVKRLERGVGTVTTLMAVMAALDYRLTGVGPGRDLPDQLRRRRLKKALTVEAAAGRAGLSRATVRNLERGGGSVASLLRLLAVLAPGARRRAPERSYWGQADKEDRDSRFTPAEFMAPIYDAFGEIEIDPCGNVLSPVIARRRILLSEGGDGLTEDWNGTLAFVNPPYSEVLKWLRRAYDQWRAGNVQTVLCLVPVRTDSAWFHDTLSPDADIYFLQGRVKFLDSRGKAQHTPFALMLVCLGTTAEQKRRYAQSVTGFWMPRRAAGEGEIAA</sequence>
<feature type="domain" description="HTH cro/C1-type" evidence="1">
    <location>
        <begin position="10"/>
        <end position="62"/>
    </location>
</feature>
<dbReference type="Pfam" id="PF01381">
    <property type="entry name" value="HTH_3"/>
    <property type="match status" value="2"/>
</dbReference>
<dbReference type="CDD" id="cd00093">
    <property type="entry name" value="HTH_XRE"/>
    <property type="match status" value="2"/>
</dbReference>
<proteinExistence type="predicted"/>